<keyword evidence="1" id="KW-1133">Transmembrane helix</keyword>
<feature type="transmembrane region" description="Helical" evidence="1">
    <location>
        <begin position="71"/>
        <end position="88"/>
    </location>
</feature>
<gene>
    <name evidence="2" type="ORF">N869_04780</name>
</gene>
<feature type="transmembrane region" description="Helical" evidence="1">
    <location>
        <begin position="118"/>
        <end position="138"/>
    </location>
</feature>
<feature type="transmembrane region" description="Helical" evidence="1">
    <location>
        <begin position="242"/>
        <end position="259"/>
    </location>
</feature>
<proteinExistence type="predicted"/>
<evidence type="ECO:0000256" key="1">
    <source>
        <dbReference type="SAM" id="Phobius"/>
    </source>
</evidence>
<dbReference type="Proteomes" id="UP000054314">
    <property type="component" value="Unassembled WGS sequence"/>
</dbReference>
<evidence type="ECO:0008006" key="4">
    <source>
        <dbReference type="Google" id="ProtNLM"/>
    </source>
</evidence>
<feature type="transmembrane region" description="Helical" evidence="1">
    <location>
        <begin position="185"/>
        <end position="204"/>
    </location>
</feature>
<accession>A0A0A0BS05</accession>
<dbReference type="InterPro" id="IPR025576">
    <property type="entry name" value="YwiC"/>
</dbReference>
<feature type="transmembrane region" description="Helical" evidence="1">
    <location>
        <begin position="144"/>
        <end position="164"/>
    </location>
</feature>
<name>A0A0A0BS05_9CELL</name>
<organism evidence="2 3">
    <name type="scientific">Cellulomonas bogoriensis 69B4 = DSM 16987</name>
    <dbReference type="NCBI Taxonomy" id="1386082"/>
    <lineage>
        <taxon>Bacteria</taxon>
        <taxon>Bacillati</taxon>
        <taxon>Actinomycetota</taxon>
        <taxon>Actinomycetes</taxon>
        <taxon>Micrococcales</taxon>
        <taxon>Cellulomonadaceae</taxon>
        <taxon>Cellulomonas</taxon>
    </lineage>
</organism>
<comment type="caution">
    <text evidence="2">The sequence shown here is derived from an EMBL/GenBank/DDBJ whole genome shotgun (WGS) entry which is preliminary data.</text>
</comment>
<keyword evidence="1" id="KW-0472">Membrane</keyword>
<evidence type="ECO:0000313" key="3">
    <source>
        <dbReference type="Proteomes" id="UP000054314"/>
    </source>
</evidence>
<feature type="transmembrane region" description="Helical" evidence="1">
    <location>
        <begin position="210"/>
        <end position="230"/>
    </location>
</feature>
<protein>
    <recommendedName>
        <fullName evidence="4">YwiC-like protein</fullName>
    </recommendedName>
</protein>
<evidence type="ECO:0000313" key="2">
    <source>
        <dbReference type="EMBL" id="KGM10452.1"/>
    </source>
</evidence>
<feature type="transmembrane region" description="Helical" evidence="1">
    <location>
        <begin position="42"/>
        <end position="59"/>
    </location>
</feature>
<reference evidence="2 3" key="1">
    <citation type="submission" date="2013-08" db="EMBL/GenBank/DDBJ databases">
        <title>Genome sequencing of Cellulomonas bogoriensis 69B4.</title>
        <authorList>
            <person name="Chen F."/>
            <person name="Li Y."/>
            <person name="Wang G."/>
        </authorList>
    </citation>
    <scope>NUCLEOTIDE SEQUENCE [LARGE SCALE GENOMIC DNA]</scope>
    <source>
        <strain evidence="2 3">69B4</strain>
    </source>
</reference>
<keyword evidence="3" id="KW-1185">Reference proteome</keyword>
<dbReference type="AlphaFoldDB" id="A0A0A0BS05"/>
<feature type="transmembrane region" description="Helical" evidence="1">
    <location>
        <begin position="94"/>
        <end position="111"/>
    </location>
</feature>
<keyword evidence="1" id="KW-0812">Transmembrane</keyword>
<dbReference type="EMBL" id="AXCZ01000143">
    <property type="protein sequence ID" value="KGM10452.1"/>
    <property type="molecule type" value="Genomic_DNA"/>
</dbReference>
<sequence>MGRRRRSPGWVPNQHGAWAMLLAPVLTGVVLAGPVPAHALLVAAWLAAYLAFFAAGLWLRASRRPRYRPPALTYGAVTALLGTALLALHPRLLAWAPVYAPLLVASLRFSARRQDRTVTNDVVTVLAACLMLPVAHQVGGGSVWPWEALAATWPATVVVALYFVGTVPYVKTMIRERGNPRMRDASLAFHVVATAVVAVLAAGWPVGGQVVPGWAVVVVFVALTVRAVVVPRRWPAATPKQVGLGEVVATVAVVGALLAG</sequence>
<dbReference type="Pfam" id="PF14256">
    <property type="entry name" value="YwiC"/>
    <property type="match status" value="1"/>
</dbReference>